<dbReference type="SUPFAM" id="SSF103473">
    <property type="entry name" value="MFS general substrate transporter"/>
    <property type="match status" value="1"/>
</dbReference>
<dbReference type="PANTHER" id="PTHR48021:SF46">
    <property type="entry name" value="MAJOR FACILITATOR SUPERFAMILY (MFS) PROFILE DOMAIN-CONTAINING PROTEIN"/>
    <property type="match status" value="1"/>
</dbReference>
<feature type="transmembrane region" description="Helical" evidence="8">
    <location>
        <begin position="267"/>
        <end position="289"/>
    </location>
</feature>
<feature type="transmembrane region" description="Helical" evidence="8">
    <location>
        <begin position="431"/>
        <end position="449"/>
    </location>
</feature>
<keyword evidence="3" id="KW-1003">Cell membrane</keyword>
<evidence type="ECO:0000256" key="7">
    <source>
        <dbReference type="ARBA" id="ARBA00023136"/>
    </source>
</evidence>
<dbReference type="Pfam" id="PF00083">
    <property type="entry name" value="Sugar_tr"/>
    <property type="match status" value="1"/>
</dbReference>
<evidence type="ECO:0000256" key="5">
    <source>
        <dbReference type="ARBA" id="ARBA00022692"/>
    </source>
</evidence>
<accession>A0A9N9MLR1</accession>
<gene>
    <name evidence="10" type="ORF">CEUTPL_LOCUS7862</name>
</gene>
<dbReference type="GO" id="GO:0005886">
    <property type="term" value="C:plasma membrane"/>
    <property type="evidence" value="ECO:0007669"/>
    <property type="project" value="UniProtKB-SubCell"/>
</dbReference>
<dbReference type="PROSITE" id="PS50850">
    <property type="entry name" value="MFS"/>
    <property type="match status" value="1"/>
</dbReference>
<keyword evidence="7 8" id="KW-0472">Membrane</keyword>
<feature type="transmembrane region" description="Helical" evidence="8">
    <location>
        <begin position="66"/>
        <end position="85"/>
    </location>
</feature>
<dbReference type="EMBL" id="OU892280">
    <property type="protein sequence ID" value="CAG9767297.1"/>
    <property type="molecule type" value="Genomic_DNA"/>
</dbReference>
<dbReference type="FunFam" id="1.20.1250.20:FF:000218">
    <property type="entry name" value="facilitated trehalose transporter Tret1"/>
    <property type="match status" value="1"/>
</dbReference>
<evidence type="ECO:0000256" key="6">
    <source>
        <dbReference type="ARBA" id="ARBA00022989"/>
    </source>
</evidence>
<evidence type="ECO:0000256" key="4">
    <source>
        <dbReference type="ARBA" id="ARBA00022597"/>
    </source>
</evidence>
<evidence type="ECO:0000256" key="1">
    <source>
        <dbReference type="ARBA" id="ARBA00004651"/>
    </source>
</evidence>
<evidence type="ECO:0000256" key="8">
    <source>
        <dbReference type="SAM" id="Phobius"/>
    </source>
</evidence>
<dbReference type="Proteomes" id="UP001152799">
    <property type="component" value="Chromosome 4"/>
</dbReference>
<feature type="transmembrane region" description="Helical" evidence="8">
    <location>
        <begin position="97"/>
        <end position="115"/>
    </location>
</feature>
<feature type="transmembrane region" description="Helical" evidence="8">
    <location>
        <begin position="21"/>
        <end position="46"/>
    </location>
</feature>
<dbReference type="GO" id="GO:0022857">
    <property type="term" value="F:transmembrane transporter activity"/>
    <property type="evidence" value="ECO:0007669"/>
    <property type="project" value="InterPro"/>
</dbReference>
<feature type="domain" description="Major facilitator superfamily (MFS) profile" evidence="9">
    <location>
        <begin position="27"/>
        <end position="453"/>
    </location>
</feature>
<keyword evidence="2" id="KW-0813">Transport</keyword>
<evidence type="ECO:0000313" key="11">
    <source>
        <dbReference type="Proteomes" id="UP001152799"/>
    </source>
</evidence>
<evidence type="ECO:0000259" key="9">
    <source>
        <dbReference type="PROSITE" id="PS50850"/>
    </source>
</evidence>
<dbReference type="InterPro" id="IPR020846">
    <property type="entry name" value="MFS_dom"/>
</dbReference>
<dbReference type="InterPro" id="IPR050549">
    <property type="entry name" value="MFS_Trehalose_Transporter"/>
</dbReference>
<feature type="transmembrane region" description="Helical" evidence="8">
    <location>
        <begin position="301"/>
        <end position="320"/>
    </location>
</feature>
<proteinExistence type="predicted"/>
<keyword evidence="5 8" id="KW-0812">Transmembrane</keyword>
<keyword evidence="11" id="KW-1185">Reference proteome</keyword>
<dbReference type="Gene3D" id="1.20.1250.20">
    <property type="entry name" value="MFS general substrate transporter like domains"/>
    <property type="match status" value="1"/>
</dbReference>
<feature type="transmembrane region" description="Helical" evidence="8">
    <location>
        <begin position="154"/>
        <end position="175"/>
    </location>
</feature>
<evidence type="ECO:0000256" key="3">
    <source>
        <dbReference type="ARBA" id="ARBA00022475"/>
    </source>
</evidence>
<dbReference type="AlphaFoldDB" id="A0A9N9MLR1"/>
<organism evidence="10 11">
    <name type="scientific">Ceutorhynchus assimilis</name>
    <name type="common">cabbage seed weevil</name>
    <dbReference type="NCBI Taxonomy" id="467358"/>
    <lineage>
        <taxon>Eukaryota</taxon>
        <taxon>Metazoa</taxon>
        <taxon>Ecdysozoa</taxon>
        <taxon>Arthropoda</taxon>
        <taxon>Hexapoda</taxon>
        <taxon>Insecta</taxon>
        <taxon>Pterygota</taxon>
        <taxon>Neoptera</taxon>
        <taxon>Endopterygota</taxon>
        <taxon>Coleoptera</taxon>
        <taxon>Polyphaga</taxon>
        <taxon>Cucujiformia</taxon>
        <taxon>Curculionidae</taxon>
        <taxon>Ceutorhynchinae</taxon>
        <taxon>Ceutorhynchus</taxon>
    </lineage>
</organism>
<dbReference type="PANTHER" id="PTHR48021">
    <property type="match status" value="1"/>
</dbReference>
<feature type="transmembrane region" description="Helical" evidence="8">
    <location>
        <begin position="181"/>
        <end position="200"/>
    </location>
</feature>
<dbReference type="InterPro" id="IPR005828">
    <property type="entry name" value="MFS_sugar_transport-like"/>
</dbReference>
<evidence type="ECO:0000256" key="2">
    <source>
        <dbReference type="ARBA" id="ARBA00022448"/>
    </source>
</evidence>
<protein>
    <recommendedName>
        <fullName evidence="9">Major facilitator superfamily (MFS) profile domain-containing protein</fullName>
    </recommendedName>
</protein>
<name>A0A9N9MLR1_9CUCU</name>
<comment type="subcellular location">
    <subcellularLocation>
        <location evidence="1">Cell membrane</location>
        <topology evidence="1">Multi-pass membrane protein</topology>
    </subcellularLocation>
</comment>
<feature type="transmembrane region" description="Helical" evidence="8">
    <location>
        <begin position="400"/>
        <end position="425"/>
    </location>
</feature>
<dbReference type="InterPro" id="IPR036259">
    <property type="entry name" value="MFS_trans_sf"/>
</dbReference>
<keyword evidence="4" id="KW-0762">Sugar transport</keyword>
<feature type="transmembrane region" description="Helical" evidence="8">
    <location>
        <begin position="329"/>
        <end position="349"/>
    </location>
</feature>
<evidence type="ECO:0000313" key="10">
    <source>
        <dbReference type="EMBL" id="CAG9767297.1"/>
    </source>
</evidence>
<sequence>MCSENVQVFEIKEVQKDKEKYWPQILTIFILSLGFFTNGLLLTWSSPYAMVIVEDKDNYNITEEEASYFITFNPLGMIFASLFYFKISEYLGRKKSLISLAVPQTFSWIIIIFATNKWHFYVARFIGGMAETVLFCSIPPYIGEVTSPTVRGYFGNIPMFSLNLGTVAISILGIYLNVKPSAYICLSVPLLFLLLVALVLPESPYQLIKDLQYTKAHETIRWFRRKPDVEDDFIKMKADVERQISESGNWKDLYKIASNRKALRAGIFLRFSQQFCGIAVFYSFIQSIFEKAGGNLSAQNSSLIFISTVCILNLLCSAVIEKFGRKATYFYSILSCGIILILMSIYFALEQYQLANLEQFNWFPLVGMLSFVLAFSPGLGIVPTLMLAELFSASVKSKCLSLLMAAFGISVLLTTNIFIFLTSYVGLFCPFLVYGINCVISSVFTLRWVPETKGKTLEEIQQELKK</sequence>
<feature type="transmembrane region" description="Helical" evidence="8">
    <location>
        <begin position="121"/>
        <end position="142"/>
    </location>
</feature>
<dbReference type="OrthoDB" id="6133115at2759"/>
<feature type="transmembrane region" description="Helical" evidence="8">
    <location>
        <begin position="361"/>
        <end position="388"/>
    </location>
</feature>
<keyword evidence="6 8" id="KW-1133">Transmembrane helix</keyword>
<reference evidence="10" key="1">
    <citation type="submission" date="2022-01" db="EMBL/GenBank/DDBJ databases">
        <authorList>
            <person name="King R."/>
        </authorList>
    </citation>
    <scope>NUCLEOTIDE SEQUENCE</scope>
</reference>